<dbReference type="WBParaSite" id="SMUV_0001047501-mRNA-1">
    <property type="protein sequence ID" value="SMUV_0001047501-mRNA-1"/>
    <property type="gene ID" value="SMUV_0001047501"/>
</dbReference>
<reference evidence="2" key="1">
    <citation type="submission" date="2016-04" db="UniProtKB">
        <authorList>
            <consortium name="WormBaseParasite"/>
        </authorList>
    </citation>
    <scope>IDENTIFICATION</scope>
</reference>
<sequence>MDVSAELQYVSFDYDGTNLIISNKQERSDDRHQPNCSAKTRETGLTRETSLKLLMVDAYDSATEELLLVDKYEGPSTSDSDCVLYSKCVMSSGYGNRSAVSSKQLDKESQTSFAEQYANPLQELLDLAVVSKDMTSFQLSLNKWLQAVTGAKMVAVLLKLKSECGCICKLDNKFLLDLQDNCHCAGVKEDVLPDGDHVKVFVDIRTLQQDTVDELKLLIKMSGCLEETALDDFDGSVILVSAASGFFASLLVVHQQKDSRQKELDAILPNLGTIGALLSIVDSAEDDKKRVRQMEDSLVIVRDLYENIYNDYWGC</sequence>
<keyword evidence="1" id="KW-1185">Reference proteome</keyword>
<proteinExistence type="predicted"/>
<evidence type="ECO:0000313" key="2">
    <source>
        <dbReference type="WBParaSite" id="SMUV_0001047501-mRNA-1"/>
    </source>
</evidence>
<dbReference type="Proteomes" id="UP000046393">
    <property type="component" value="Unplaced"/>
</dbReference>
<name>A0A158R6A1_9BILA</name>
<evidence type="ECO:0000313" key="1">
    <source>
        <dbReference type="Proteomes" id="UP000046393"/>
    </source>
</evidence>
<protein>
    <submittedName>
        <fullName evidence="2">Ubiquitin-like domain-containing protein</fullName>
    </submittedName>
</protein>
<organism evidence="1 2">
    <name type="scientific">Syphacia muris</name>
    <dbReference type="NCBI Taxonomy" id="451379"/>
    <lineage>
        <taxon>Eukaryota</taxon>
        <taxon>Metazoa</taxon>
        <taxon>Ecdysozoa</taxon>
        <taxon>Nematoda</taxon>
        <taxon>Chromadorea</taxon>
        <taxon>Rhabditida</taxon>
        <taxon>Spirurina</taxon>
        <taxon>Oxyuridomorpha</taxon>
        <taxon>Oxyuroidea</taxon>
        <taxon>Oxyuridae</taxon>
        <taxon>Syphacia</taxon>
    </lineage>
</organism>
<accession>A0A158R6A1</accession>
<dbReference type="AlphaFoldDB" id="A0A158R6A1"/>